<evidence type="ECO:0000256" key="13">
    <source>
        <dbReference type="PROSITE-ProRule" id="PRU00289"/>
    </source>
</evidence>
<name>A0A7W5UIL5_9BACT</name>
<dbReference type="Gene3D" id="3.40.50.300">
    <property type="entry name" value="P-loop containing nucleotide triphosphate hydrolases"/>
    <property type="match status" value="1"/>
</dbReference>
<feature type="compositionally biased region" description="Acidic residues" evidence="14">
    <location>
        <begin position="236"/>
        <end position="265"/>
    </location>
</feature>
<evidence type="ECO:0000256" key="3">
    <source>
        <dbReference type="ARBA" id="ARBA00022475"/>
    </source>
</evidence>
<comment type="caution">
    <text evidence="17">The sequence shown here is derived from an EMBL/GenBank/DDBJ whole genome shotgun (WGS) entry which is preliminary data.</text>
</comment>
<evidence type="ECO:0000256" key="10">
    <source>
        <dbReference type="ARBA" id="ARBA00023125"/>
    </source>
</evidence>
<dbReference type="GO" id="GO:0005886">
    <property type="term" value="C:plasma membrane"/>
    <property type="evidence" value="ECO:0007669"/>
    <property type="project" value="UniProtKB-SubCell"/>
</dbReference>
<dbReference type="InterPro" id="IPR036388">
    <property type="entry name" value="WH-like_DNA-bd_sf"/>
</dbReference>
<evidence type="ECO:0000256" key="11">
    <source>
        <dbReference type="ARBA" id="ARBA00023136"/>
    </source>
</evidence>
<feature type="transmembrane region" description="Helical" evidence="15">
    <location>
        <begin position="189"/>
        <end position="209"/>
    </location>
</feature>
<protein>
    <submittedName>
        <fullName evidence="17">S-DNA-T family DNA segregation ATPase FtsK/SpoIIIE</fullName>
    </submittedName>
</protein>
<evidence type="ECO:0000256" key="14">
    <source>
        <dbReference type="SAM" id="MobiDB-lite"/>
    </source>
</evidence>
<dbReference type="AlphaFoldDB" id="A0A7W5UIL5"/>
<keyword evidence="3" id="KW-1003">Cell membrane</keyword>
<evidence type="ECO:0000256" key="4">
    <source>
        <dbReference type="ARBA" id="ARBA00022618"/>
    </source>
</evidence>
<dbReference type="SUPFAM" id="SSF46785">
    <property type="entry name" value="Winged helix' DNA-binding domain"/>
    <property type="match status" value="1"/>
</dbReference>
<keyword evidence="7" id="KW-0159">Chromosome partition</keyword>
<dbReference type="InterPro" id="IPR025199">
    <property type="entry name" value="FtsK_4TM"/>
</dbReference>
<dbReference type="Pfam" id="PF17854">
    <property type="entry name" value="FtsK_alpha"/>
    <property type="match status" value="1"/>
</dbReference>
<comment type="subcellular location">
    <subcellularLocation>
        <location evidence="1">Cell membrane</location>
        <topology evidence="1">Multi-pass membrane protein</topology>
    </subcellularLocation>
</comment>
<evidence type="ECO:0000256" key="7">
    <source>
        <dbReference type="ARBA" id="ARBA00022829"/>
    </source>
</evidence>
<proteinExistence type="inferred from homology"/>
<dbReference type="InterPro" id="IPR018541">
    <property type="entry name" value="Ftsk_gamma"/>
</dbReference>
<evidence type="ECO:0000256" key="2">
    <source>
        <dbReference type="ARBA" id="ARBA00006474"/>
    </source>
</evidence>
<dbReference type="SUPFAM" id="SSF52540">
    <property type="entry name" value="P-loop containing nucleoside triphosphate hydrolases"/>
    <property type="match status" value="1"/>
</dbReference>
<dbReference type="RefSeq" id="WP_183697331.1">
    <property type="nucleotide sequence ID" value="NZ_JACICA010000009.1"/>
</dbReference>
<dbReference type="EMBL" id="JACICA010000009">
    <property type="protein sequence ID" value="MBB3703201.1"/>
    <property type="molecule type" value="Genomic_DNA"/>
</dbReference>
<evidence type="ECO:0000256" key="9">
    <source>
        <dbReference type="ARBA" id="ARBA00022989"/>
    </source>
</evidence>
<keyword evidence="6 13" id="KW-0547">Nucleotide-binding</keyword>
<gene>
    <name evidence="17" type="ORF">FHS60_001681</name>
</gene>
<dbReference type="Pfam" id="PF13491">
    <property type="entry name" value="FtsK_4TM"/>
    <property type="match status" value="1"/>
</dbReference>
<reference evidence="17 18" key="1">
    <citation type="submission" date="2020-08" db="EMBL/GenBank/DDBJ databases">
        <title>Genomic Encyclopedia of Type Strains, Phase IV (KMG-IV): sequencing the most valuable type-strain genomes for metagenomic binning, comparative biology and taxonomic classification.</title>
        <authorList>
            <person name="Goeker M."/>
        </authorList>
    </citation>
    <scope>NUCLEOTIDE SEQUENCE [LARGE SCALE GENOMIC DNA]</scope>
    <source>
        <strain evidence="17 18">DSM 22548</strain>
    </source>
</reference>
<keyword evidence="12" id="KW-0131">Cell cycle</keyword>
<evidence type="ECO:0000256" key="5">
    <source>
        <dbReference type="ARBA" id="ARBA00022692"/>
    </source>
</evidence>
<dbReference type="PROSITE" id="PS50901">
    <property type="entry name" value="FTSK"/>
    <property type="match status" value="1"/>
</dbReference>
<dbReference type="InterPro" id="IPR027417">
    <property type="entry name" value="P-loop_NTPase"/>
</dbReference>
<feature type="transmembrane region" description="Helical" evidence="15">
    <location>
        <begin position="44"/>
        <end position="66"/>
    </location>
</feature>
<dbReference type="GO" id="GO:0005524">
    <property type="term" value="F:ATP binding"/>
    <property type="evidence" value="ECO:0007669"/>
    <property type="project" value="UniProtKB-UniRule"/>
</dbReference>
<keyword evidence="4" id="KW-0132">Cell division</keyword>
<accession>A0A7W5UIL5</accession>
<dbReference type="InterPro" id="IPR041027">
    <property type="entry name" value="FtsK_alpha"/>
</dbReference>
<feature type="binding site" evidence="13">
    <location>
        <begin position="525"/>
        <end position="532"/>
    </location>
    <ligand>
        <name>ATP</name>
        <dbReference type="ChEBI" id="CHEBI:30616"/>
    </ligand>
</feature>
<evidence type="ECO:0000313" key="18">
    <source>
        <dbReference type="Proteomes" id="UP000541425"/>
    </source>
</evidence>
<comment type="similarity">
    <text evidence="2">Belongs to the FtsK/SpoIIIE/SftA family.</text>
</comment>
<keyword evidence="9 15" id="KW-1133">Transmembrane helix</keyword>
<evidence type="ECO:0000313" key="17">
    <source>
        <dbReference type="EMBL" id="MBB3703201.1"/>
    </source>
</evidence>
<dbReference type="GO" id="GO:0051301">
    <property type="term" value="P:cell division"/>
    <property type="evidence" value="ECO:0007669"/>
    <property type="project" value="UniProtKB-KW"/>
</dbReference>
<evidence type="ECO:0000256" key="6">
    <source>
        <dbReference type="ARBA" id="ARBA00022741"/>
    </source>
</evidence>
<dbReference type="GO" id="GO:0003677">
    <property type="term" value="F:DNA binding"/>
    <property type="evidence" value="ECO:0007669"/>
    <property type="project" value="UniProtKB-KW"/>
</dbReference>
<sequence length="861" mass="95832">MAKKQTTRKTANKNKTKDSNVNIKSVFSPEGGWKELLCGEKLKFILGLITFALALYMLLCFTSFFYTASVDQTQLENNIGNQLFVNYGGKLGAYIANYFFNEAFGVCSYFLPIFMIGLSLKFMDTYGIRLRKWFVNCSVLMIWGSVVLTLLSSKEFLNVFPAKLMKIPFQPDWGGGHGHLVSQYLTNNIGLIGTVILMIVTGILYLIYFSGQTIEFIRILFNPSKYRAEHSVTNGTEEESDKGSKEDDEDYTEELNDEDSNDELEELHSEEDIISNSEDDAKDLLNLTEENLTDEENSDAATTIDLGDSETEVAPNDIIPSLTVSSTVETDINEELEITKADEPEKGASTKTVASPLEVLGPYDPRKDLEHYKFPTLSLLKKYENEGPSIDMEEQKSNKDRIVTVLHDFGVEITNIKATIGPTITLYEVTPAPGIRISKIRNLGDDIALNLSAEGVRIIAPMPGKGTIGIEVPNRNKKIVSMESILNTKKFKEANFALPIALGKTITNDVYMVDLAKMPHLLVAGATGQGKSVGLNAIVTSLLYKKHPAELKFVIIDPKKVEFSIYAPIEKHFLAKVPDNEEPIITDVRKVIETLKSLCVVMDHRYDLLKKARVRNIKEYNEKFINRELNPANGHEFMPYIVIIIDEFGDLIMTAGKEVELPIARIAQLARAVGMHMIIATQRPTTNIITGTIKANFPARMAFKVSSGIDSKTILDRTGAQQLIGRGDMLFLSGNEPVRVQCAFVDTPEVERINEFITTQQGYISAFKLPEVAEESDGDGAGSRDDSGQRDSMFEEVARYIVMNQAGSTSLIQRKFSIGYNRAGRLMDQLENAGIVGPARGAKPREVLVQDEFQLDQMLGI</sequence>
<evidence type="ECO:0000256" key="12">
    <source>
        <dbReference type="ARBA" id="ARBA00023306"/>
    </source>
</evidence>
<dbReference type="Proteomes" id="UP000541425">
    <property type="component" value="Unassembled WGS sequence"/>
</dbReference>
<dbReference type="PANTHER" id="PTHR22683:SF41">
    <property type="entry name" value="DNA TRANSLOCASE FTSK"/>
    <property type="match status" value="1"/>
</dbReference>
<dbReference type="Pfam" id="PF09397">
    <property type="entry name" value="FtsK_gamma"/>
    <property type="match status" value="1"/>
</dbReference>
<dbReference type="PANTHER" id="PTHR22683">
    <property type="entry name" value="SPORULATION PROTEIN RELATED"/>
    <property type="match status" value="1"/>
</dbReference>
<feature type="region of interest" description="Disordered" evidence="14">
    <location>
        <begin position="230"/>
        <end position="280"/>
    </location>
</feature>
<dbReference type="SMART" id="SM00843">
    <property type="entry name" value="Ftsk_gamma"/>
    <property type="match status" value="1"/>
</dbReference>
<evidence type="ECO:0000259" key="16">
    <source>
        <dbReference type="PROSITE" id="PS50901"/>
    </source>
</evidence>
<dbReference type="InterPro" id="IPR036390">
    <property type="entry name" value="WH_DNA-bd_sf"/>
</dbReference>
<keyword evidence="11 15" id="KW-0472">Membrane</keyword>
<feature type="transmembrane region" description="Helical" evidence="15">
    <location>
        <begin position="133"/>
        <end position="151"/>
    </location>
</feature>
<keyword evidence="10" id="KW-0238">DNA-binding</keyword>
<feature type="transmembrane region" description="Helical" evidence="15">
    <location>
        <begin position="103"/>
        <end position="121"/>
    </location>
</feature>
<evidence type="ECO:0000256" key="1">
    <source>
        <dbReference type="ARBA" id="ARBA00004651"/>
    </source>
</evidence>
<feature type="domain" description="FtsK" evidence="16">
    <location>
        <begin position="507"/>
        <end position="712"/>
    </location>
</feature>
<dbReference type="InterPro" id="IPR002543">
    <property type="entry name" value="FtsK_dom"/>
</dbReference>
<dbReference type="Gene3D" id="3.30.980.40">
    <property type="match status" value="1"/>
</dbReference>
<dbReference type="Pfam" id="PF01580">
    <property type="entry name" value="FtsK_SpoIIIE"/>
    <property type="match status" value="1"/>
</dbReference>
<dbReference type="InterPro" id="IPR050206">
    <property type="entry name" value="FtsK/SpoIIIE/SftA"/>
</dbReference>
<dbReference type="Gene3D" id="1.10.10.10">
    <property type="entry name" value="Winged helix-like DNA-binding domain superfamily/Winged helix DNA-binding domain"/>
    <property type="match status" value="1"/>
</dbReference>
<keyword evidence="5 15" id="KW-0812">Transmembrane</keyword>
<organism evidence="17 18">
    <name type="scientific">Alloprevotella rava</name>
    <dbReference type="NCBI Taxonomy" id="671218"/>
    <lineage>
        <taxon>Bacteria</taxon>
        <taxon>Pseudomonadati</taxon>
        <taxon>Bacteroidota</taxon>
        <taxon>Bacteroidia</taxon>
        <taxon>Bacteroidales</taxon>
        <taxon>Prevotellaceae</taxon>
        <taxon>Alloprevotella</taxon>
    </lineage>
</organism>
<keyword evidence="8 13" id="KW-0067">ATP-binding</keyword>
<evidence type="ECO:0000256" key="15">
    <source>
        <dbReference type="SAM" id="Phobius"/>
    </source>
</evidence>
<dbReference type="GO" id="GO:0007059">
    <property type="term" value="P:chromosome segregation"/>
    <property type="evidence" value="ECO:0007669"/>
    <property type="project" value="UniProtKB-KW"/>
</dbReference>
<evidence type="ECO:0000256" key="8">
    <source>
        <dbReference type="ARBA" id="ARBA00022840"/>
    </source>
</evidence>